<dbReference type="CDD" id="cd10747">
    <property type="entry name" value="DnaJ_C"/>
    <property type="match status" value="1"/>
</dbReference>
<dbReference type="GO" id="GO:0005737">
    <property type="term" value="C:cytoplasm"/>
    <property type="evidence" value="ECO:0007669"/>
    <property type="project" value="TreeGrafter"/>
</dbReference>
<reference evidence="4 5" key="1">
    <citation type="submission" date="2018-04" db="EMBL/GenBank/DDBJ databases">
        <title>Massilia violaceinigra sp. nov., a novel purple-pigmented bacterium isolated from Tianshan glacier, Xinjiang, China.</title>
        <authorList>
            <person name="Wang H."/>
        </authorList>
    </citation>
    <scope>NUCLEOTIDE SEQUENCE [LARGE SCALE GENOMIC DNA]</scope>
    <source>
        <strain evidence="4 5">B448-2</strain>
    </source>
</reference>
<sequence>MKHKDHYQTMGVERTASAGEIKQAYRKLAHQYHPDISKDALGKEKFQEIGAAYAVLKDPERRLAYDQLGKAPTGADFTPPPGWRNDANPNGGGFDDVDLGDLFAAFGRSARSGEARRPSPARGQDFEISAAVSLEQIHGGGEIEVRANLPGVDTQGGPNLAGRTFRIVVPVGATDGQRLRLAGKGGPGMHGAQAGDLYVALALTPHPLYRVDGRDLYMDLPLAPWEAVLGAVIRVPTLDGPVELNVRAGSTGGQRLRLPKRGLRAPDGGVGALYAVIVIKVPSTVSDAERALYQQLEAASDYQARPHFPHKEMEK</sequence>
<dbReference type="PROSITE" id="PS00636">
    <property type="entry name" value="DNAJ_1"/>
    <property type="match status" value="1"/>
</dbReference>
<dbReference type="InterPro" id="IPR008971">
    <property type="entry name" value="HSP40/DnaJ_pept-bd"/>
</dbReference>
<proteinExistence type="predicted"/>
<evidence type="ECO:0000313" key="4">
    <source>
        <dbReference type="EMBL" id="PWF43640.1"/>
    </source>
</evidence>
<dbReference type="Pfam" id="PF00226">
    <property type="entry name" value="DnaJ"/>
    <property type="match status" value="1"/>
</dbReference>
<dbReference type="InterPro" id="IPR002939">
    <property type="entry name" value="DnaJ_C"/>
</dbReference>
<dbReference type="InterPro" id="IPR001623">
    <property type="entry name" value="DnaJ_domain"/>
</dbReference>
<feature type="region of interest" description="Disordered" evidence="2">
    <location>
        <begin position="70"/>
        <end position="90"/>
    </location>
</feature>
<dbReference type="SMART" id="SM00271">
    <property type="entry name" value="DnaJ"/>
    <property type="match status" value="1"/>
</dbReference>
<dbReference type="AlphaFoldDB" id="A0A2U2HFZ2"/>
<dbReference type="PANTHER" id="PTHR43096:SF52">
    <property type="entry name" value="DNAJ HOMOLOG 1, MITOCHONDRIAL-RELATED"/>
    <property type="match status" value="1"/>
</dbReference>
<dbReference type="Pfam" id="PF01556">
    <property type="entry name" value="DnaJ_C"/>
    <property type="match status" value="1"/>
</dbReference>
<dbReference type="Gene3D" id="2.60.260.20">
    <property type="entry name" value="Urease metallochaperone UreE, N-terminal domain"/>
    <property type="match status" value="2"/>
</dbReference>
<keyword evidence="1" id="KW-0143">Chaperone</keyword>
<dbReference type="Proteomes" id="UP000241421">
    <property type="component" value="Unassembled WGS sequence"/>
</dbReference>
<feature type="domain" description="J" evidence="3">
    <location>
        <begin position="5"/>
        <end position="69"/>
    </location>
</feature>
<dbReference type="SUPFAM" id="SSF46565">
    <property type="entry name" value="Chaperone J-domain"/>
    <property type="match status" value="1"/>
</dbReference>
<dbReference type="GO" id="GO:0042026">
    <property type="term" value="P:protein refolding"/>
    <property type="evidence" value="ECO:0007669"/>
    <property type="project" value="TreeGrafter"/>
</dbReference>
<dbReference type="PROSITE" id="PS50076">
    <property type="entry name" value="DNAJ_2"/>
    <property type="match status" value="1"/>
</dbReference>
<dbReference type="PANTHER" id="PTHR43096">
    <property type="entry name" value="DNAJ HOMOLOG 1, MITOCHONDRIAL-RELATED"/>
    <property type="match status" value="1"/>
</dbReference>
<gene>
    <name evidence="4" type="ORF">C7C56_020810</name>
</gene>
<organism evidence="4 5">
    <name type="scientific">Massilia glaciei</name>
    <dbReference type="NCBI Taxonomy" id="1524097"/>
    <lineage>
        <taxon>Bacteria</taxon>
        <taxon>Pseudomonadati</taxon>
        <taxon>Pseudomonadota</taxon>
        <taxon>Betaproteobacteria</taxon>
        <taxon>Burkholderiales</taxon>
        <taxon>Oxalobacteraceae</taxon>
        <taxon>Telluria group</taxon>
        <taxon>Massilia</taxon>
    </lineage>
</organism>
<keyword evidence="5" id="KW-1185">Reference proteome</keyword>
<accession>A0A2U2HFZ2</accession>
<dbReference type="RefSeq" id="WP_106759288.1">
    <property type="nucleotide sequence ID" value="NZ_PXWF02000278.1"/>
</dbReference>
<dbReference type="OrthoDB" id="9779889at2"/>
<dbReference type="GO" id="GO:0051082">
    <property type="term" value="F:unfolded protein binding"/>
    <property type="evidence" value="ECO:0007669"/>
    <property type="project" value="InterPro"/>
</dbReference>
<comment type="caution">
    <text evidence="4">The sequence shown here is derived from an EMBL/GenBank/DDBJ whole genome shotgun (WGS) entry which is preliminary data.</text>
</comment>
<dbReference type="Gene3D" id="1.10.287.110">
    <property type="entry name" value="DnaJ domain"/>
    <property type="match status" value="1"/>
</dbReference>
<evidence type="ECO:0000259" key="3">
    <source>
        <dbReference type="PROSITE" id="PS50076"/>
    </source>
</evidence>
<name>A0A2U2HFZ2_9BURK</name>
<dbReference type="InterPro" id="IPR036869">
    <property type="entry name" value="J_dom_sf"/>
</dbReference>
<dbReference type="EMBL" id="PXWF02000278">
    <property type="protein sequence ID" value="PWF43640.1"/>
    <property type="molecule type" value="Genomic_DNA"/>
</dbReference>
<evidence type="ECO:0000256" key="2">
    <source>
        <dbReference type="SAM" id="MobiDB-lite"/>
    </source>
</evidence>
<dbReference type="InterPro" id="IPR018253">
    <property type="entry name" value="DnaJ_domain_CS"/>
</dbReference>
<evidence type="ECO:0000256" key="1">
    <source>
        <dbReference type="ARBA" id="ARBA00023186"/>
    </source>
</evidence>
<protein>
    <submittedName>
        <fullName evidence="4">Molecular chaperone DnaJ</fullName>
    </submittedName>
</protein>
<dbReference type="SUPFAM" id="SSF49493">
    <property type="entry name" value="HSP40/DnaJ peptide-binding domain"/>
    <property type="match status" value="2"/>
</dbReference>
<evidence type="ECO:0000313" key="5">
    <source>
        <dbReference type="Proteomes" id="UP000241421"/>
    </source>
</evidence>
<dbReference type="CDD" id="cd06257">
    <property type="entry name" value="DnaJ"/>
    <property type="match status" value="1"/>
</dbReference>
<dbReference type="PRINTS" id="PR00625">
    <property type="entry name" value="JDOMAIN"/>
</dbReference>